<dbReference type="EMBL" id="CP030926">
    <property type="protein sequence ID" value="AXN40369.1"/>
    <property type="molecule type" value="Genomic_DNA"/>
</dbReference>
<evidence type="ECO:0000313" key="3">
    <source>
        <dbReference type="Proteomes" id="UP000220106"/>
    </source>
</evidence>
<organism evidence="2 3">
    <name type="scientific">Peribacillus butanolivorans</name>
    <dbReference type="NCBI Taxonomy" id="421767"/>
    <lineage>
        <taxon>Bacteria</taxon>
        <taxon>Bacillati</taxon>
        <taxon>Bacillota</taxon>
        <taxon>Bacilli</taxon>
        <taxon>Bacillales</taxon>
        <taxon>Bacillaceae</taxon>
        <taxon>Peribacillus</taxon>
    </lineage>
</organism>
<gene>
    <name evidence="2" type="ORF">CN689_07965</name>
    <name evidence="1" type="ORF">DTO10_19680</name>
</gene>
<dbReference type="AlphaFoldDB" id="A0AAX0S632"/>
<dbReference type="EMBL" id="NUEQ01000013">
    <property type="protein sequence ID" value="PEJ35240.1"/>
    <property type="molecule type" value="Genomic_DNA"/>
</dbReference>
<dbReference type="GeneID" id="95400440"/>
<proteinExistence type="predicted"/>
<dbReference type="Proteomes" id="UP000220106">
    <property type="component" value="Unassembled WGS sequence"/>
</dbReference>
<accession>A0AAX0S632</accession>
<dbReference type="Proteomes" id="UP000260457">
    <property type="component" value="Chromosome"/>
</dbReference>
<keyword evidence="4" id="KW-1185">Reference proteome</keyword>
<evidence type="ECO:0000313" key="4">
    <source>
        <dbReference type="Proteomes" id="UP000260457"/>
    </source>
</evidence>
<name>A0AAX0S632_9BACI</name>
<dbReference type="KEGG" id="pbut:DTO10_19680"/>
<protein>
    <submittedName>
        <fullName evidence="2">Uncharacterized protein</fullName>
    </submittedName>
</protein>
<evidence type="ECO:0000313" key="2">
    <source>
        <dbReference type="EMBL" id="PEJ35240.1"/>
    </source>
</evidence>
<evidence type="ECO:0000313" key="1">
    <source>
        <dbReference type="EMBL" id="AXN40369.1"/>
    </source>
</evidence>
<reference evidence="1 4" key="2">
    <citation type="submission" date="2018-07" db="EMBL/GenBank/DDBJ databases">
        <title>The molecular basis for the intramolecular migration of carboxyl group in the catabolism of para-hydroxybenzoate via gentisate.</title>
        <authorList>
            <person name="Zhao H."/>
            <person name="Xu Y."/>
            <person name="Lin S."/>
            <person name="Spain J.C."/>
            <person name="Zhou N.-Y."/>
        </authorList>
    </citation>
    <scope>NUCLEOTIDE SEQUENCE [LARGE SCALE GENOMIC DNA]</scope>
    <source>
        <strain evidence="1 4">PHB-7a</strain>
    </source>
</reference>
<dbReference type="RefSeq" id="WP_098175454.1">
    <property type="nucleotide sequence ID" value="NZ_CP030926.1"/>
</dbReference>
<reference evidence="2 3" key="1">
    <citation type="submission" date="2017-09" db="EMBL/GenBank/DDBJ databases">
        <title>Large-scale bioinformatics analysis of Bacillus genomes uncovers conserved roles of natural products in bacterial physiology.</title>
        <authorList>
            <consortium name="Agbiome Team Llc"/>
            <person name="Bleich R.M."/>
            <person name="Kirk G.J."/>
            <person name="Santa Maria K.C."/>
            <person name="Allen S.E."/>
            <person name="Farag S."/>
            <person name="Shank E.A."/>
            <person name="Bowers A."/>
        </authorList>
    </citation>
    <scope>NUCLEOTIDE SEQUENCE [LARGE SCALE GENOMIC DNA]</scope>
    <source>
        <strain evidence="2 3">AFS003229</strain>
    </source>
</reference>
<sequence>MYLLEIFKAEIEEGLTRTLQQGRSPPQVFEGLYEKNSHLDDGQGTIGTAVHAIDFFLKRSFHCFTSFLRSFFNMAITLP</sequence>